<feature type="domain" description="Phospholipase/carboxylesterase/thioesterase" evidence="3">
    <location>
        <begin position="16"/>
        <end position="204"/>
    </location>
</feature>
<dbReference type="InterPro" id="IPR050565">
    <property type="entry name" value="LYPA1-2/EST-like"/>
</dbReference>
<proteinExistence type="inferred from homology"/>
<accession>A0A7L5ADS8</accession>
<keyword evidence="5" id="KW-1185">Reference proteome</keyword>
<dbReference type="Proteomes" id="UP000464507">
    <property type="component" value="Chromosome"/>
</dbReference>
<keyword evidence="2" id="KW-0378">Hydrolase</keyword>
<evidence type="ECO:0000259" key="3">
    <source>
        <dbReference type="Pfam" id="PF02230"/>
    </source>
</evidence>
<gene>
    <name evidence="4" type="ORF">BHD05_00680</name>
</gene>
<dbReference type="KEGG" id="mant:BHD05_00680"/>
<sequence>MTTPPPAWPHLYREGAPDSPVLLMLHGTGGNERDFVALAESIDPSAAVLAPRGPVQESGMLRWFRRFAEGQFDVDDVVRRAGELAAFIAEACAAYGLGDRRLIAIGFSNGANIALATALLHPESIDRAIAFSGMNPLPDREVDTDLSGSRVLMLNGDSDPFAPLASAERVVAVLAERGAEARHVVRAGGHGIDGSDLRAALDWLASP</sequence>
<dbReference type="AlphaFoldDB" id="A0A7L5ADS8"/>
<protein>
    <recommendedName>
        <fullName evidence="3">Phospholipase/carboxylesterase/thioesterase domain-containing protein</fullName>
    </recommendedName>
</protein>
<evidence type="ECO:0000256" key="2">
    <source>
        <dbReference type="ARBA" id="ARBA00022801"/>
    </source>
</evidence>
<comment type="similarity">
    <text evidence="1">Belongs to the AB hydrolase superfamily. AB hydrolase 2 family.</text>
</comment>
<dbReference type="Pfam" id="PF02230">
    <property type="entry name" value="Abhydrolase_2"/>
    <property type="match status" value="1"/>
</dbReference>
<dbReference type="SUPFAM" id="SSF53474">
    <property type="entry name" value="alpha/beta-Hydrolases"/>
    <property type="match status" value="1"/>
</dbReference>
<dbReference type="GO" id="GO:0016787">
    <property type="term" value="F:hydrolase activity"/>
    <property type="evidence" value="ECO:0007669"/>
    <property type="project" value="UniProtKB-KW"/>
</dbReference>
<evidence type="ECO:0000313" key="4">
    <source>
        <dbReference type="EMBL" id="QHO68373.1"/>
    </source>
</evidence>
<dbReference type="EMBL" id="CP017146">
    <property type="protein sequence ID" value="QHO68373.1"/>
    <property type="molecule type" value="Genomic_DNA"/>
</dbReference>
<dbReference type="RefSeq" id="WP_161884731.1">
    <property type="nucleotide sequence ID" value="NZ_CP017146.1"/>
</dbReference>
<dbReference type="PANTHER" id="PTHR10655">
    <property type="entry name" value="LYSOPHOSPHOLIPASE-RELATED"/>
    <property type="match status" value="1"/>
</dbReference>
<organism evidence="4 5">
    <name type="scientific">Marisediminicola antarctica</name>
    <dbReference type="NCBI Taxonomy" id="674079"/>
    <lineage>
        <taxon>Bacteria</taxon>
        <taxon>Bacillati</taxon>
        <taxon>Actinomycetota</taxon>
        <taxon>Actinomycetes</taxon>
        <taxon>Micrococcales</taxon>
        <taxon>Microbacteriaceae</taxon>
        <taxon>Marisediminicola</taxon>
    </lineage>
</organism>
<dbReference type="InterPro" id="IPR003140">
    <property type="entry name" value="PLipase/COase/thioEstase"/>
</dbReference>
<dbReference type="PANTHER" id="PTHR10655:SF17">
    <property type="entry name" value="LYSOPHOSPHOLIPASE-LIKE PROTEIN 1"/>
    <property type="match status" value="1"/>
</dbReference>
<evidence type="ECO:0000313" key="5">
    <source>
        <dbReference type="Proteomes" id="UP000464507"/>
    </source>
</evidence>
<name>A0A7L5ADS8_9MICO</name>
<reference evidence="4 5" key="1">
    <citation type="submission" date="2016-09" db="EMBL/GenBank/DDBJ databases">
        <title>Complete genome sequence of microbes from the polar regions.</title>
        <authorList>
            <person name="Liao L."/>
            <person name="Chen B."/>
        </authorList>
    </citation>
    <scope>NUCLEOTIDE SEQUENCE [LARGE SCALE GENOMIC DNA]</scope>
    <source>
        <strain evidence="4 5">ZS314</strain>
    </source>
</reference>
<dbReference type="OrthoDB" id="9780848at2"/>
<dbReference type="Gene3D" id="3.40.50.1820">
    <property type="entry name" value="alpha/beta hydrolase"/>
    <property type="match status" value="1"/>
</dbReference>
<dbReference type="InterPro" id="IPR029058">
    <property type="entry name" value="AB_hydrolase_fold"/>
</dbReference>
<evidence type="ECO:0000256" key="1">
    <source>
        <dbReference type="ARBA" id="ARBA00006499"/>
    </source>
</evidence>